<evidence type="ECO:0000313" key="5">
    <source>
        <dbReference type="EMBL" id="MBV0924378.1"/>
    </source>
</evidence>
<dbReference type="InterPro" id="IPR007050">
    <property type="entry name" value="HTH_bacterioopsin"/>
</dbReference>
<keyword evidence="6" id="KW-1185">Reference proteome</keyword>
<sequence>MLHPMQAFIRDEDVVEYEELQAWTGIGGDRSVEYVLFYVEAELEPYAAALDSVESIRWYDLTPVDDGAFYAYVCQETLPADRSWREAFADLSVVPVPPVVYDSDAAFHMTLVGTGEDLQTTLSSLPEDIDVTVEAIGEYDRRHAPVVGDLTDRQLEAVEVAAELGFYSVPREAGVAAVADELGCAASTASDLLQKAESRVMRRLARRYGRRTSG</sequence>
<evidence type="ECO:0000256" key="2">
    <source>
        <dbReference type="ARBA" id="ARBA00023163"/>
    </source>
</evidence>
<accession>A0A8J7Y9N0</accession>
<dbReference type="Pfam" id="PF24278">
    <property type="entry name" value="HVO_0513_N"/>
    <property type="match status" value="1"/>
</dbReference>
<evidence type="ECO:0000313" key="6">
    <source>
        <dbReference type="Proteomes" id="UP000766550"/>
    </source>
</evidence>
<name>A0A8J7Y9N0_9EURY</name>
<dbReference type="InterPro" id="IPR056493">
    <property type="entry name" value="HVO_0513_N"/>
</dbReference>
<gene>
    <name evidence="5" type="ORF">KTS45_09205</name>
</gene>
<evidence type="ECO:0000259" key="3">
    <source>
        <dbReference type="Pfam" id="PF04967"/>
    </source>
</evidence>
<dbReference type="PANTHER" id="PTHR34236">
    <property type="entry name" value="DIMETHYL SULFOXIDE REDUCTASE TRANSCRIPTIONAL ACTIVATOR"/>
    <property type="match status" value="1"/>
</dbReference>
<feature type="domain" description="HVO-0513-like N-terminal" evidence="4">
    <location>
        <begin position="3"/>
        <end position="139"/>
    </location>
</feature>
<proteinExistence type="predicted"/>
<keyword evidence="1" id="KW-0805">Transcription regulation</keyword>
<dbReference type="Proteomes" id="UP000766550">
    <property type="component" value="Unassembled WGS sequence"/>
</dbReference>
<comment type="caution">
    <text evidence="5">The sequence shown here is derived from an EMBL/GenBank/DDBJ whole genome shotgun (WGS) entry which is preliminary data.</text>
</comment>
<organism evidence="5 6">
    <name type="scientific">Haloarcula limicola</name>
    <dbReference type="NCBI Taxonomy" id="1429915"/>
    <lineage>
        <taxon>Archaea</taxon>
        <taxon>Methanobacteriati</taxon>
        <taxon>Methanobacteriota</taxon>
        <taxon>Stenosarchaea group</taxon>
        <taxon>Halobacteria</taxon>
        <taxon>Halobacteriales</taxon>
        <taxon>Haloarculaceae</taxon>
        <taxon>Haloarcula</taxon>
    </lineage>
</organism>
<dbReference type="OrthoDB" id="27447at2157"/>
<reference evidence="5 6" key="1">
    <citation type="submission" date="2021-06" db="EMBL/GenBank/DDBJ databases">
        <title>New haloarchaea isolates fom saline soil.</title>
        <authorList>
            <person name="Duran-Viseras A."/>
            <person name="Sanchez-Porro C.S."/>
            <person name="Ventosa A."/>
        </authorList>
    </citation>
    <scope>NUCLEOTIDE SEQUENCE [LARGE SCALE GENOMIC DNA]</scope>
    <source>
        <strain evidence="5 6">JCM 183640</strain>
    </source>
</reference>
<feature type="domain" description="HTH bat-type" evidence="3">
    <location>
        <begin position="150"/>
        <end position="202"/>
    </location>
</feature>
<evidence type="ECO:0000256" key="1">
    <source>
        <dbReference type="ARBA" id="ARBA00023015"/>
    </source>
</evidence>
<dbReference type="Pfam" id="PF04967">
    <property type="entry name" value="HTH_10"/>
    <property type="match status" value="1"/>
</dbReference>
<dbReference type="AlphaFoldDB" id="A0A8J7Y9N0"/>
<protein>
    <submittedName>
        <fullName evidence="5">Helix-turn-helix domain-containing protein</fullName>
    </submittedName>
</protein>
<dbReference type="EMBL" id="JAHQXF010000001">
    <property type="protein sequence ID" value="MBV0924378.1"/>
    <property type="molecule type" value="Genomic_DNA"/>
</dbReference>
<keyword evidence="2" id="KW-0804">Transcription</keyword>
<dbReference type="PANTHER" id="PTHR34236:SF1">
    <property type="entry name" value="DIMETHYL SULFOXIDE REDUCTASE TRANSCRIPTIONAL ACTIVATOR"/>
    <property type="match status" value="1"/>
</dbReference>
<evidence type="ECO:0000259" key="4">
    <source>
        <dbReference type="Pfam" id="PF24278"/>
    </source>
</evidence>